<organism evidence="4 5">
    <name type="scientific">Suillus placidus</name>
    <dbReference type="NCBI Taxonomy" id="48579"/>
    <lineage>
        <taxon>Eukaryota</taxon>
        <taxon>Fungi</taxon>
        <taxon>Dikarya</taxon>
        <taxon>Basidiomycota</taxon>
        <taxon>Agaricomycotina</taxon>
        <taxon>Agaricomycetes</taxon>
        <taxon>Agaricomycetidae</taxon>
        <taxon>Boletales</taxon>
        <taxon>Suillineae</taxon>
        <taxon>Suillaceae</taxon>
        <taxon>Suillus</taxon>
    </lineage>
</organism>
<evidence type="ECO:0000256" key="2">
    <source>
        <dbReference type="SAM" id="Phobius"/>
    </source>
</evidence>
<feature type="compositionally biased region" description="Low complexity" evidence="1">
    <location>
        <begin position="111"/>
        <end position="131"/>
    </location>
</feature>
<sequence length="433" mass="44763">MRCSHPEHARTLLFTTLLFILSFTATFAESANVHGSRAHHAWRRRASLDVIARGQVPAYTTTQSLVLPSIPSAVTSVLSTPTTPTSFPSILPTPQPPSAPSPSLPSPPADPLTTTSSSSTSTPASIPTSTTDANSAAIPTTSNGTPVSQSTSSQSSSSQPNSSSQSSSSAKPSTSTSTSAAAAVVATTPPAQPLGITSVYTGTFTSFATGTTASSTPSSTASSNSGFFSNTGAVAGTFTVAGLLGVAGIIGVGMLIARRRVSRSYEDDMEYLEKKPEPSVEPSQSQNFVVGDAEESSDIDHFGNSMEVTVPPAAHFYSQQDVYHGQAANSSEGYENQGYYPQDAYAPHEYGIAYPPTEPYAAEDPYGGIDEAYGGMPNPFDDGGSGLPAALRPSVQRTQTVIAPPAAYRSPDLHHSIDSFYGSSTGASNGHAM</sequence>
<evidence type="ECO:0000313" key="4">
    <source>
        <dbReference type="EMBL" id="KAG1783102.1"/>
    </source>
</evidence>
<feature type="compositionally biased region" description="Polar residues" evidence="1">
    <location>
        <begin position="132"/>
        <end position="144"/>
    </location>
</feature>
<comment type="caution">
    <text evidence="4">The sequence shown here is derived from an EMBL/GenBank/DDBJ whole genome shotgun (WGS) entry which is preliminary data.</text>
</comment>
<dbReference type="Proteomes" id="UP000714275">
    <property type="component" value="Unassembled WGS sequence"/>
</dbReference>
<feature type="compositionally biased region" description="Low complexity" evidence="1">
    <location>
        <begin position="145"/>
        <end position="175"/>
    </location>
</feature>
<dbReference type="OrthoDB" id="2692290at2759"/>
<keyword evidence="3" id="KW-0732">Signal</keyword>
<feature type="chain" id="PRO_5040363818" description="Transmembrane protein" evidence="3">
    <location>
        <begin position="31"/>
        <end position="433"/>
    </location>
</feature>
<evidence type="ECO:0000313" key="5">
    <source>
        <dbReference type="Proteomes" id="UP000714275"/>
    </source>
</evidence>
<keyword evidence="2" id="KW-0812">Transmembrane</keyword>
<keyword evidence="2" id="KW-1133">Transmembrane helix</keyword>
<dbReference type="AlphaFoldDB" id="A0A9P7A7H6"/>
<dbReference type="EMBL" id="JABBWD010000002">
    <property type="protein sequence ID" value="KAG1783102.1"/>
    <property type="molecule type" value="Genomic_DNA"/>
</dbReference>
<accession>A0A9P7A7H6</accession>
<feature type="compositionally biased region" description="Low complexity" evidence="1">
    <location>
        <begin position="76"/>
        <end position="90"/>
    </location>
</feature>
<reference evidence="4" key="1">
    <citation type="journal article" date="2020" name="New Phytol.">
        <title>Comparative genomics reveals dynamic genome evolution in host specialist ectomycorrhizal fungi.</title>
        <authorList>
            <person name="Lofgren L.A."/>
            <person name="Nguyen N.H."/>
            <person name="Vilgalys R."/>
            <person name="Ruytinx J."/>
            <person name="Liao H.L."/>
            <person name="Branco S."/>
            <person name="Kuo A."/>
            <person name="LaButti K."/>
            <person name="Lipzen A."/>
            <person name="Andreopoulos W."/>
            <person name="Pangilinan J."/>
            <person name="Riley R."/>
            <person name="Hundley H."/>
            <person name="Na H."/>
            <person name="Barry K."/>
            <person name="Grigoriev I.V."/>
            <person name="Stajich J.E."/>
            <person name="Kennedy P.G."/>
        </authorList>
    </citation>
    <scope>NUCLEOTIDE SEQUENCE</scope>
    <source>
        <strain evidence="4">DOB743</strain>
    </source>
</reference>
<feature type="signal peptide" evidence="3">
    <location>
        <begin position="1"/>
        <end position="30"/>
    </location>
</feature>
<proteinExistence type="predicted"/>
<gene>
    <name evidence="4" type="ORF">EV702DRAFT_1274590</name>
</gene>
<evidence type="ECO:0000256" key="1">
    <source>
        <dbReference type="SAM" id="MobiDB-lite"/>
    </source>
</evidence>
<keyword evidence="2" id="KW-0472">Membrane</keyword>
<feature type="region of interest" description="Disordered" evidence="1">
    <location>
        <begin position="76"/>
        <end position="175"/>
    </location>
</feature>
<protein>
    <recommendedName>
        <fullName evidence="6">Transmembrane protein</fullName>
    </recommendedName>
</protein>
<evidence type="ECO:0000256" key="3">
    <source>
        <dbReference type="SAM" id="SignalP"/>
    </source>
</evidence>
<name>A0A9P7A7H6_9AGAM</name>
<evidence type="ECO:0008006" key="6">
    <source>
        <dbReference type="Google" id="ProtNLM"/>
    </source>
</evidence>
<feature type="transmembrane region" description="Helical" evidence="2">
    <location>
        <begin position="233"/>
        <end position="257"/>
    </location>
</feature>
<feature type="compositionally biased region" description="Pro residues" evidence="1">
    <location>
        <begin position="91"/>
        <end position="110"/>
    </location>
</feature>
<keyword evidence="5" id="KW-1185">Reference proteome</keyword>